<evidence type="ECO:0000313" key="6">
    <source>
        <dbReference type="EMBL" id="MCW6506551.1"/>
    </source>
</evidence>
<organism evidence="6 7">
    <name type="scientific">Lichenifustis flavocetrariae</name>
    <dbReference type="NCBI Taxonomy" id="2949735"/>
    <lineage>
        <taxon>Bacteria</taxon>
        <taxon>Pseudomonadati</taxon>
        <taxon>Pseudomonadota</taxon>
        <taxon>Alphaproteobacteria</taxon>
        <taxon>Hyphomicrobiales</taxon>
        <taxon>Lichenihabitantaceae</taxon>
        <taxon>Lichenifustis</taxon>
    </lineage>
</organism>
<keyword evidence="3" id="KW-0010">Activator</keyword>
<reference evidence="6" key="1">
    <citation type="submission" date="2022-05" db="EMBL/GenBank/DDBJ databases">
        <authorList>
            <person name="Pankratov T."/>
        </authorList>
    </citation>
    <scope>NUCLEOTIDE SEQUENCE</scope>
    <source>
        <strain evidence="6">BP6-180914</strain>
    </source>
</reference>
<dbReference type="InterPro" id="IPR018060">
    <property type="entry name" value="HTH_AraC"/>
</dbReference>
<name>A0AA41YSU2_9HYPH</name>
<dbReference type="SMART" id="SM00342">
    <property type="entry name" value="HTH_ARAC"/>
    <property type="match status" value="1"/>
</dbReference>
<evidence type="ECO:0000256" key="2">
    <source>
        <dbReference type="ARBA" id="ARBA00023125"/>
    </source>
</evidence>
<proteinExistence type="predicted"/>
<keyword evidence="4" id="KW-0804">Transcription</keyword>
<dbReference type="Proteomes" id="UP001165667">
    <property type="component" value="Unassembled WGS sequence"/>
</dbReference>
<dbReference type="SUPFAM" id="SSF51215">
    <property type="entry name" value="Regulatory protein AraC"/>
    <property type="match status" value="1"/>
</dbReference>
<keyword evidence="2" id="KW-0238">DNA-binding</keyword>
<dbReference type="PANTHER" id="PTHR46796">
    <property type="entry name" value="HTH-TYPE TRANSCRIPTIONAL ACTIVATOR RHAS-RELATED"/>
    <property type="match status" value="1"/>
</dbReference>
<dbReference type="InterPro" id="IPR009057">
    <property type="entry name" value="Homeodomain-like_sf"/>
</dbReference>
<dbReference type="AlphaFoldDB" id="A0AA41YSU2"/>
<evidence type="ECO:0000313" key="7">
    <source>
        <dbReference type="Proteomes" id="UP001165667"/>
    </source>
</evidence>
<dbReference type="PRINTS" id="PR00032">
    <property type="entry name" value="HTHARAC"/>
</dbReference>
<dbReference type="Gene3D" id="1.10.10.60">
    <property type="entry name" value="Homeodomain-like"/>
    <property type="match status" value="2"/>
</dbReference>
<evidence type="ECO:0000256" key="3">
    <source>
        <dbReference type="ARBA" id="ARBA00023159"/>
    </source>
</evidence>
<dbReference type="InterPro" id="IPR050204">
    <property type="entry name" value="AraC_XylS_family_regulators"/>
</dbReference>
<dbReference type="SUPFAM" id="SSF46689">
    <property type="entry name" value="Homeodomain-like"/>
    <property type="match status" value="2"/>
</dbReference>
<dbReference type="InterPro" id="IPR020449">
    <property type="entry name" value="Tscrpt_reg_AraC-type_HTH"/>
</dbReference>
<protein>
    <submittedName>
        <fullName evidence="6">AraC family transcriptional regulator</fullName>
    </submittedName>
</protein>
<dbReference type="Pfam" id="PF02311">
    <property type="entry name" value="AraC_binding"/>
    <property type="match status" value="1"/>
</dbReference>
<dbReference type="EMBL" id="JAMOIM010000001">
    <property type="protein sequence ID" value="MCW6506551.1"/>
    <property type="molecule type" value="Genomic_DNA"/>
</dbReference>
<keyword evidence="7" id="KW-1185">Reference proteome</keyword>
<sequence>MSGRIHRVVQHKSVLRGVEPMTLLTDHVFPRHAHDGFGIGVMDFGAQRSWSGIGAVQSDAGDIITVNPGEIHDGRPLQGLPRGWRILYLDPGVVHREIGDKTEITRPALSDPVLSTRFDHAFAQLIETVPDMFSVEQELIRCLAHLMGRYGSRPRPPHGPLPAVTKARQRIDDAPQRVTTLAELAALEGLSRFQLVRGFTRDVGVTPHAYLVQRRVRLARRYLAEGLAIVEVALRCGFADQSHMTRAFVRQFGVTPGRYRAALA</sequence>
<dbReference type="Pfam" id="PF12833">
    <property type="entry name" value="HTH_18"/>
    <property type="match status" value="1"/>
</dbReference>
<dbReference type="InterPro" id="IPR037923">
    <property type="entry name" value="HTH-like"/>
</dbReference>
<keyword evidence="1" id="KW-0805">Transcription regulation</keyword>
<evidence type="ECO:0000256" key="4">
    <source>
        <dbReference type="ARBA" id="ARBA00023163"/>
    </source>
</evidence>
<comment type="caution">
    <text evidence="6">The sequence shown here is derived from an EMBL/GenBank/DDBJ whole genome shotgun (WGS) entry which is preliminary data.</text>
</comment>
<accession>A0AA41YSU2</accession>
<gene>
    <name evidence="6" type="ORF">M8523_00765</name>
</gene>
<dbReference type="GO" id="GO:0043565">
    <property type="term" value="F:sequence-specific DNA binding"/>
    <property type="evidence" value="ECO:0007669"/>
    <property type="project" value="InterPro"/>
</dbReference>
<dbReference type="PANTHER" id="PTHR46796:SF2">
    <property type="entry name" value="TRANSCRIPTIONAL REGULATORY PROTEIN"/>
    <property type="match status" value="1"/>
</dbReference>
<dbReference type="InterPro" id="IPR003313">
    <property type="entry name" value="AraC-bd"/>
</dbReference>
<dbReference type="GO" id="GO:0003700">
    <property type="term" value="F:DNA-binding transcription factor activity"/>
    <property type="evidence" value="ECO:0007669"/>
    <property type="project" value="InterPro"/>
</dbReference>
<evidence type="ECO:0000259" key="5">
    <source>
        <dbReference type="PROSITE" id="PS01124"/>
    </source>
</evidence>
<feature type="domain" description="HTH araC/xylS-type" evidence="5">
    <location>
        <begin position="165"/>
        <end position="262"/>
    </location>
</feature>
<evidence type="ECO:0000256" key="1">
    <source>
        <dbReference type="ARBA" id="ARBA00023015"/>
    </source>
</evidence>
<dbReference type="RefSeq" id="WP_282582911.1">
    <property type="nucleotide sequence ID" value="NZ_JAMOIM010000001.1"/>
</dbReference>
<dbReference type="PROSITE" id="PS01124">
    <property type="entry name" value="HTH_ARAC_FAMILY_2"/>
    <property type="match status" value="1"/>
</dbReference>